<feature type="domain" description="4Fe-4S ferredoxin-type" evidence="8">
    <location>
        <begin position="40"/>
        <end position="71"/>
    </location>
</feature>
<dbReference type="PANTHER" id="PTHR42859">
    <property type="entry name" value="OXIDOREDUCTASE"/>
    <property type="match status" value="1"/>
</dbReference>
<dbReference type="EMBL" id="JAULJQ010000007">
    <property type="protein sequence ID" value="MDO2409772.1"/>
    <property type="molecule type" value="Genomic_DNA"/>
</dbReference>
<keyword evidence="3" id="KW-0479">Metal-binding</keyword>
<evidence type="ECO:0000313" key="10">
    <source>
        <dbReference type="Proteomes" id="UP001171111"/>
    </source>
</evidence>
<feature type="domain" description="4Fe-4S ferredoxin-type" evidence="8">
    <location>
        <begin position="79"/>
        <end position="112"/>
    </location>
</feature>
<keyword evidence="10" id="KW-1185">Reference proteome</keyword>
<evidence type="ECO:0000256" key="5">
    <source>
        <dbReference type="ARBA" id="ARBA00022982"/>
    </source>
</evidence>
<dbReference type="RefSeq" id="WP_302244559.1">
    <property type="nucleotide sequence ID" value="NZ_JAULJQ010000007.1"/>
</dbReference>
<feature type="domain" description="4Fe-4S ferredoxin-type" evidence="8">
    <location>
        <begin position="173"/>
        <end position="204"/>
    </location>
</feature>
<evidence type="ECO:0000259" key="8">
    <source>
        <dbReference type="PROSITE" id="PS51379"/>
    </source>
</evidence>
<evidence type="ECO:0000256" key="6">
    <source>
        <dbReference type="ARBA" id="ARBA00023004"/>
    </source>
</evidence>
<evidence type="ECO:0000256" key="7">
    <source>
        <dbReference type="ARBA" id="ARBA00023014"/>
    </source>
</evidence>
<dbReference type="InterPro" id="IPR017900">
    <property type="entry name" value="4Fe4S_Fe_S_CS"/>
</dbReference>
<dbReference type="Proteomes" id="UP001171111">
    <property type="component" value="Unassembled WGS sequence"/>
</dbReference>
<gene>
    <name evidence="9" type="primary">napG</name>
    <name evidence="9" type="ORF">Q2362_06635</name>
</gene>
<dbReference type="PANTHER" id="PTHR42859:SF10">
    <property type="entry name" value="DIMETHYLSULFOXIDE REDUCTASE CHAIN B"/>
    <property type="match status" value="1"/>
</dbReference>
<dbReference type="NCBIfam" id="NF007012">
    <property type="entry name" value="PRK09476.1"/>
    <property type="match status" value="1"/>
</dbReference>
<sequence length="251" mass="27170">MQRREAFKTGFSLLALVAGGVAVGTQYASATQLPRLRPPGALSEDAFLTKCIRCGLCVSACPFDTLRLAQFRDNGVGIGTPFFEPRKIPCYMCTDIPCTEACPTDALDKKALSEQGSYDINKARMGIAVVDELNCVAYLGVQCDACYRACPLIDKAIVIDARHNDRTGKHAMLLPKVDPTYCTGCGKCEHACITKKAAITVVPRELVVGELNDNYVVGWQEGGDAKLKDADTNIKMDLKKSIKALDKGVEL</sequence>
<name>A0ABT8T7Y9_9BACT</name>
<keyword evidence="7" id="KW-0411">Iron-sulfur</keyword>
<dbReference type="CDD" id="cd16373">
    <property type="entry name" value="DMSOR_beta_like"/>
    <property type="match status" value="1"/>
</dbReference>
<keyword evidence="6" id="KW-0408">Iron</keyword>
<dbReference type="InterPro" id="IPR050294">
    <property type="entry name" value="RnfB_subfamily"/>
</dbReference>
<evidence type="ECO:0000256" key="4">
    <source>
        <dbReference type="ARBA" id="ARBA00022737"/>
    </source>
</evidence>
<organism evidence="9 10">
    <name type="scientific">Campylobacter magnus</name>
    <dbReference type="NCBI Taxonomy" id="3026462"/>
    <lineage>
        <taxon>Bacteria</taxon>
        <taxon>Pseudomonadati</taxon>
        <taxon>Campylobacterota</taxon>
        <taxon>Epsilonproteobacteria</taxon>
        <taxon>Campylobacterales</taxon>
        <taxon>Campylobacteraceae</taxon>
        <taxon>Campylobacter</taxon>
    </lineage>
</organism>
<proteinExistence type="predicted"/>
<comment type="caution">
    <text evidence="9">The sequence shown here is derived from an EMBL/GenBank/DDBJ whole genome shotgun (WGS) entry which is preliminary data.</text>
</comment>
<evidence type="ECO:0000256" key="1">
    <source>
        <dbReference type="ARBA" id="ARBA00022448"/>
    </source>
</evidence>
<evidence type="ECO:0000256" key="2">
    <source>
        <dbReference type="ARBA" id="ARBA00022485"/>
    </source>
</evidence>
<evidence type="ECO:0000313" key="9">
    <source>
        <dbReference type="EMBL" id="MDO2409772.1"/>
    </source>
</evidence>
<dbReference type="PROSITE" id="PS00198">
    <property type="entry name" value="4FE4S_FER_1"/>
    <property type="match status" value="1"/>
</dbReference>
<protein>
    <submittedName>
        <fullName evidence="9">Ferredoxin-type protein NapG</fullName>
    </submittedName>
</protein>
<evidence type="ECO:0000256" key="3">
    <source>
        <dbReference type="ARBA" id="ARBA00022723"/>
    </source>
</evidence>
<dbReference type="InterPro" id="IPR004494">
    <property type="entry name" value="MauM_NapG"/>
</dbReference>
<dbReference type="NCBIfam" id="TIGR00397">
    <property type="entry name" value="mauM_napG"/>
    <property type="match status" value="1"/>
</dbReference>
<keyword evidence="1" id="KW-0813">Transport</keyword>
<keyword evidence="5" id="KW-0249">Electron transport</keyword>
<dbReference type="Pfam" id="PF12838">
    <property type="entry name" value="Fer4_7"/>
    <property type="match status" value="2"/>
</dbReference>
<dbReference type="Gene3D" id="3.30.70.20">
    <property type="match status" value="2"/>
</dbReference>
<dbReference type="PROSITE" id="PS51379">
    <property type="entry name" value="4FE4S_FER_2"/>
    <property type="match status" value="3"/>
</dbReference>
<dbReference type="InterPro" id="IPR017896">
    <property type="entry name" value="4Fe4S_Fe-S-bd"/>
</dbReference>
<reference evidence="9 10" key="1">
    <citation type="submission" date="2023-06" db="EMBL/GenBank/DDBJ databases">
        <title>Campylobacter magnum sp. nov., isolated from cecal contents of domestic pigs (Sus scrofa domesticus).</title>
        <authorList>
            <person name="Papic B."/>
            <person name="Gruntar I."/>
        </authorList>
    </citation>
    <scope>NUCLEOTIDE SEQUENCE [LARGE SCALE GENOMIC DNA]</scope>
    <source>
        <strain evidence="10">34484-21</strain>
    </source>
</reference>
<accession>A0ABT8T7Y9</accession>
<keyword evidence="4" id="KW-0677">Repeat</keyword>
<dbReference type="SUPFAM" id="SSF54862">
    <property type="entry name" value="4Fe-4S ferredoxins"/>
    <property type="match status" value="1"/>
</dbReference>
<keyword evidence="2" id="KW-0004">4Fe-4S</keyword>